<protein>
    <submittedName>
        <fullName evidence="1">12622_t:CDS:1</fullName>
    </submittedName>
</protein>
<comment type="caution">
    <text evidence="1">The sequence shown here is derived from an EMBL/GenBank/DDBJ whole genome shotgun (WGS) entry which is preliminary data.</text>
</comment>
<accession>A0ACA9NBG3</accession>
<reference evidence="1" key="1">
    <citation type="submission" date="2021-06" db="EMBL/GenBank/DDBJ databases">
        <authorList>
            <person name="Kallberg Y."/>
            <person name="Tangrot J."/>
            <person name="Rosling A."/>
        </authorList>
    </citation>
    <scope>NUCLEOTIDE SEQUENCE</scope>
    <source>
        <strain evidence="1">28 12/20/2015</strain>
    </source>
</reference>
<gene>
    <name evidence="1" type="ORF">SPELUC_LOCUS8775</name>
</gene>
<dbReference type="Proteomes" id="UP000789366">
    <property type="component" value="Unassembled WGS sequence"/>
</dbReference>
<proteinExistence type="predicted"/>
<name>A0ACA9NBG3_9GLOM</name>
<sequence length="179" mass="20780">DIDARSIYVGNLDRNITVQHLRDHFDECGTIKQITIIFRIFNQMGHAFIEFSDESEVNNALRKNRTAIGEYIIHVATKWNNTRTIYVSNLHDNVTEDELRNIFQPYGNIHHIRIFNGYAFISFTTSASVDGALRENGTLLGGRNIKIDQNTSPDDLHFHFRRFGAIKRVFIRDKNGDRR</sequence>
<keyword evidence="2" id="KW-1185">Reference proteome</keyword>
<evidence type="ECO:0000313" key="1">
    <source>
        <dbReference type="EMBL" id="CAG8647056.1"/>
    </source>
</evidence>
<dbReference type="EMBL" id="CAJVPW010013680">
    <property type="protein sequence ID" value="CAG8647056.1"/>
    <property type="molecule type" value="Genomic_DNA"/>
</dbReference>
<evidence type="ECO:0000313" key="2">
    <source>
        <dbReference type="Proteomes" id="UP000789366"/>
    </source>
</evidence>
<organism evidence="1 2">
    <name type="scientific">Cetraspora pellucida</name>
    <dbReference type="NCBI Taxonomy" id="1433469"/>
    <lineage>
        <taxon>Eukaryota</taxon>
        <taxon>Fungi</taxon>
        <taxon>Fungi incertae sedis</taxon>
        <taxon>Mucoromycota</taxon>
        <taxon>Glomeromycotina</taxon>
        <taxon>Glomeromycetes</taxon>
        <taxon>Diversisporales</taxon>
        <taxon>Gigasporaceae</taxon>
        <taxon>Cetraspora</taxon>
    </lineage>
</organism>
<feature type="non-terminal residue" evidence="1">
    <location>
        <position position="1"/>
    </location>
</feature>